<dbReference type="EMBL" id="CP002525">
    <property type="protein sequence ID" value="ADX97741.1"/>
    <property type="molecule type" value="Genomic_DNA"/>
</dbReference>
<evidence type="ECO:0000313" key="3">
    <source>
        <dbReference type="Proteomes" id="UP000007484"/>
    </source>
</evidence>
<feature type="compositionally biased region" description="Basic and acidic residues" evidence="1">
    <location>
        <begin position="69"/>
        <end position="87"/>
    </location>
</feature>
<protein>
    <submittedName>
        <fullName evidence="2">Uncharacterized protein</fullName>
    </submittedName>
</protein>
<evidence type="ECO:0000313" key="2">
    <source>
        <dbReference type="EMBL" id="ADX97741.1"/>
    </source>
</evidence>
<name>F0QQH1_MYCSL</name>
<dbReference type="Proteomes" id="UP000007484">
    <property type="component" value="Chromosome"/>
</dbReference>
<proteinExistence type="predicted"/>
<organism evidence="2 3">
    <name type="scientific">Mycoplasma suis (strain Illinois)</name>
    <dbReference type="NCBI Taxonomy" id="768700"/>
    <lineage>
        <taxon>Bacteria</taxon>
        <taxon>Bacillati</taxon>
        <taxon>Mycoplasmatota</taxon>
        <taxon>Mollicutes</taxon>
        <taxon>Mycoplasmataceae</taxon>
        <taxon>Mycoplasma</taxon>
    </lineage>
</organism>
<accession>F0QQH1</accession>
<sequence length="310" mass="35297">MVFSGIKIIPLTLGLSGIVAGGSFSLTSYLMNGKDVSKKNFFEKSSSSKRDLSGQHDLKNSQDTQNLGKDAKTVIDGEETKDQHSTEDLSSGIKSSSLEGENDFQEDSTLEESTNKDLESHFPSDEGLENSHLDDSSWDIDPENPINKKSFEDAKSNSKIIAEHIYSIYRSGYEESRENLETFCEYWENSQQLEGKLVPKDECQKWVETEIKFSGDHPIMWLRANQNNFEVIFEKYFHHPPSSMYSDALEEDKEIFWTYGDGWNCSTTKKSESIIASCEKKEKINNFPSSFQWNDEIDSLDSSGRDFSLR</sequence>
<dbReference type="RefSeq" id="WP_013608903.1">
    <property type="nucleotide sequence ID" value="NC_015155.1"/>
</dbReference>
<feature type="region of interest" description="Disordered" evidence="1">
    <location>
        <begin position="46"/>
        <end position="151"/>
    </location>
</feature>
<dbReference type="AlphaFoldDB" id="F0QQH1"/>
<feature type="compositionally biased region" description="Acidic residues" evidence="1">
    <location>
        <begin position="100"/>
        <end position="110"/>
    </location>
</feature>
<dbReference type="STRING" id="768700.MSU_0197"/>
<feature type="compositionally biased region" description="Polar residues" evidence="1">
    <location>
        <begin position="88"/>
        <end position="99"/>
    </location>
</feature>
<feature type="compositionally biased region" description="Basic and acidic residues" evidence="1">
    <location>
        <begin position="46"/>
        <end position="60"/>
    </location>
</feature>
<dbReference type="HOGENOM" id="CLU_896654_0_0_14"/>
<feature type="compositionally biased region" description="Basic and acidic residues" evidence="1">
    <location>
        <begin position="113"/>
        <end position="135"/>
    </location>
</feature>
<gene>
    <name evidence="2" type="ordered locus">MSU_0197</name>
</gene>
<evidence type="ECO:0000256" key="1">
    <source>
        <dbReference type="SAM" id="MobiDB-lite"/>
    </source>
</evidence>
<keyword evidence="3" id="KW-1185">Reference proteome</keyword>
<reference evidence="2 3" key="1">
    <citation type="journal article" date="2011" name="J. Bacteriol.">
        <title>Complete genome sequences of two hemotropic Mycoplasmas, Mycoplasma haemofelis strain Ohio2 and Mycoplasma suis strain Illinois.</title>
        <authorList>
            <person name="Messick J.B."/>
            <person name="Santos A.P."/>
            <person name="Guimaraes A.M."/>
        </authorList>
    </citation>
    <scope>NUCLEOTIDE SEQUENCE [LARGE SCALE GENOMIC DNA]</scope>
    <source>
        <strain evidence="2 3">Illinois</strain>
    </source>
</reference>
<dbReference type="KEGG" id="mss:MSU_0197"/>